<reference evidence="1 2" key="1">
    <citation type="submission" date="2017-04" db="EMBL/GenBank/DDBJ databases">
        <title>Complete genome of Campylobacter concisus ATCC 33237T and draft genomes for an additional eight well characterized C. concisus strains.</title>
        <authorList>
            <person name="Cornelius A.J."/>
            <person name="Miller W.G."/>
            <person name="Lastovica A.J."/>
            <person name="On S.L."/>
            <person name="French N.P."/>
            <person name="Vandenberg O."/>
            <person name="Biggs P.J."/>
        </authorList>
    </citation>
    <scope>NUCLEOTIDE SEQUENCE [LARGE SCALE GENOMIC DNA]</scope>
    <source>
        <strain evidence="1 2">CCUG 19995</strain>
    </source>
</reference>
<name>A0A1Y5MFJ2_9BACT</name>
<gene>
    <name evidence="1" type="ORF">B9N65_08620</name>
</gene>
<dbReference type="EMBL" id="NDYN01000008">
    <property type="protein sequence ID" value="OUT07017.1"/>
    <property type="molecule type" value="Genomic_DNA"/>
</dbReference>
<organism evidence="1 2">
    <name type="scientific">Campylobacter concisus</name>
    <dbReference type="NCBI Taxonomy" id="199"/>
    <lineage>
        <taxon>Bacteria</taxon>
        <taxon>Pseudomonadati</taxon>
        <taxon>Campylobacterota</taxon>
        <taxon>Epsilonproteobacteria</taxon>
        <taxon>Campylobacterales</taxon>
        <taxon>Campylobacteraceae</taxon>
        <taxon>Campylobacter</taxon>
    </lineage>
</organism>
<proteinExistence type="predicted"/>
<dbReference type="AlphaFoldDB" id="A0A1Y5MFJ2"/>
<dbReference type="Proteomes" id="UP000196317">
    <property type="component" value="Unassembled WGS sequence"/>
</dbReference>
<sequence>MKLVFNEINKNFELGVEITCVLGQVSTLMLALANKHESIDDKERLNATYLLSGILLDIASTLDDYAIKDTKVTKEQRK</sequence>
<accession>A0A1Y5MFJ2</accession>
<protein>
    <submittedName>
        <fullName evidence="1">Uncharacterized protein</fullName>
    </submittedName>
</protein>
<evidence type="ECO:0000313" key="2">
    <source>
        <dbReference type="Proteomes" id="UP000196317"/>
    </source>
</evidence>
<comment type="caution">
    <text evidence="1">The sequence shown here is derived from an EMBL/GenBank/DDBJ whole genome shotgun (WGS) entry which is preliminary data.</text>
</comment>
<evidence type="ECO:0000313" key="1">
    <source>
        <dbReference type="EMBL" id="OUT07017.1"/>
    </source>
</evidence>
<dbReference type="RefSeq" id="WP_087583600.1">
    <property type="nucleotide sequence ID" value="NZ_NDYN01000008.1"/>
</dbReference>